<dbReference type="AlphaFoldDB" id="D8SKL9"/>
<gene>
    <name evidence="1" type="ORF">SELMODRAFT_423115</name>
</gene>
<dbReference type="KEGG" id="smo:SELMODRAFT_423115"/>
<evidence type="ECO:0000313" key="2">
    <source>
        <dbReference type="Proteomes" id="UP000001514"/>
    </source>
</evidence>
<name>D8SKL9_SELML</name>
<dbReference type="InParanoid" id="D8SKL9"/>
<dbReference type="Gramene" id="EFJ14872">
    <property type="protein sequence ID" value="EFJ14872"/>
    <property type="gene ID" value="SELMODRAFT_423115"/>
</dbReference>
<organism evidence="2">
    <name type="scientific">Selaginella moellendorffii</name>
    <name type="common">Spikemoss</name>
    <dbReference type="NCBI Taxonomy" id="88036"/>
    <lineage>
        <taxon>Eukaryota</taxon>
        <taxon>Viridiplantae</taxon>
        <taxon>Streptophyta</taxon>
        <taxon>Embryophyta</taxon>
        <taxon>Tracheophyta</taxon>
        <taxon>Lycopodiopsida</taxon>
        <taxon>Selaginellales</taxon>
        <taxon>Selaginellaceae</taxon>
        <taxon>Selaginella</taxon>
    </lineage>
</organism>
<dbReference type="HOGENOM" id="CLU_1130678_0_0_1"/>
<evidence type="ECO:0000313" key="1">
    <source>
        <dbReference type="EMBL" id="EFJ14872.1"/>
    </source>
</evidence>
<dbReference type="EMBL" id="GL377625">
    <property type="protein sequence ID" value="EFJ14872.1"/>
    <property type="molecule type" value="Genomic_DNA"/>
</dbReference>
<sequence length="217" mass="24230">MAARTPWYVWLVLVCDQPDEARCSMEIASLACLQSVLLQYPCISAYGYRIVLFRSISSKPDGDKGITFLGDLMALPSALAFLEENGHSLFNHILSSELYAYYILRKMEKEVRTDSISTAACLRLPRLLQGHSKQSHSTMVARFGMTLTSSCAYPAMANKSRRQGRWLVHLCAGPQHSAAIEKLLLPGIPKKASNHELVIKMAKSFITFLTQGNQVKY</sequence>
<dbReference type="Proteomes" id="UP000001514">
    <property type="component" value="Unassembled WGS sequence"/>
</dbReference>
<keyword evidence="2" id="KW-1185">Reference proteome</keyword>
<reference evidence="1 2" key="1">
    <citation type="journal article" date="2011" name="Science">
        <title>The Selaginella genome identifies genetic changes associated with the evolution of vascular plants.</title>
        <authorList>
            <person name="Banks J.A."/>
            <person name="Nishiyama T."/>
            <person name="Hasebe M."/>
            <person name="Bowman J.L."/>
            <person name="Gribskov M."/>
            <person name="dePamphilis C."/>
            <person name="Albert V.A."/>
            <person name="Aono N."/>
            <person name="Aoyama T."/>
            <person name="Ambrose B.A."/>
            <person name="Ashton N.W."/>
            <person name="Axtell M.J."/>
            <person name="Barker E."/>
            <person name="Barker M.S."/>
            <person name="Bennetzen J.L."/>
            <person name="Bonawitz N.D."/>
            <person name="Chapple C."/>
            <person name="Cheng C."/>
            <person name="Correa L.G."/>
            <person name="Dacre M."/>
            <person name="DeBarry J."/>
            <person name="Dreyer I."/>
            <person name="Elias M."/>
            <person name="Engstrom E.M."/>
            <person name="Estelle M."/>
            <person name="Feng L."/>
            <person name="Finet C."/>
            <person name="Floyd S.K."/>
            <person name="Frommer W.B."/>
            <person name="Fujita T."/>
            <person name="Gramzow L."/>
            <person name="Gutensohn M."/>
            <person name="Harholt J."/>
            <person name="Hattori M."/>
            <person name="Heyl A."/>
            <person name="Hirai T."/>
            <person name="Hiwatashi Y."/>
            <person name="Ishikawa M."/>
            <person name="Iwata M."/>
            <person name="Karol K.G."/>
            <person name="Koehler B."/>
            <person name="Kolukisaoglu U."/>
            <person name="Kubo M."/>
            <person name="Kurata T."/>
            <person name="Lalonde S."/>
            <person name="Li K."/>
            <person name="Li Y."/>
            <person name="Litt A."/>
            <person name="Lyons E."/>
            <person name="Manning G."/>
            <person name="Maruyama T."/>
            <person name="Michael T.P."/>
            <person name="Mikami K."/>
            <person name="Miyazaki S."/>
            <person name="Morinaga S."/>
            <person name="Murata T."/>
            <person name="Mueller-Roeber B."/>
            <person name="Nelson D.R."/>
            <person name="Obara M."/>
            <person name="Oguri Y."/>
            <person name="Olmstead R.G."/>
            <person name="Onodera N."/>
            <person name="Petersen B.L."/>
            <person name="Pils B."/>
            <person name="Prigge M."/>
            <person name="Rensing S.A."/>
            <person name="Riano-Pachon D.M."/>
            <person name="Roberts A.W."/>
            <person name="Sato Y."/>
            <person name="Scheller H.V."/>
            <person name="Schulz B."/>
            <person name="Schulz C."/>
            <person name="Shakirov E.V."/>
            <person name="Shibagaki N."/>
            <person name="Shinohara N."/>
            <person name="Shippen D.E."/>
            <person name="Soerensen I."/>
            <person name="Sotooka R."/>
            <person name="Sugimoto N."/>
            <person name="Sugita M."/>
            <person name="Sumikawa N."/>
            <person name="Tanurdzic M."/>
            <person name="Theissen G."/>
            <person name="Ulvskov P."/>
            <person name="Wakazuki S."/>
            <person name="Weng J.K."/>
            <person name="Willats W.W."/>
            <person name="Wipf D."/>
            <person name="Wolf P.G."/>
            <person name="Yang L."/>
            <person name="Zimmer A.D."/>
            <person name="Zhu Q."/>
            <person name="Mitros T."/>
            <person name="Hellsten U."/>
            <person name="Loque D."/>
            <person name="Otillar R."/>
            <person name="Salamov A."/>
            <person name="Schmutz J."/>
            <person name="Shapiro H."/>
            <person name="Lindquist E."/>
            <person name="Lucas S."/>
            <person name="Rokhsar D."/>
            <person name="Grigoriev I.V."/>
        </authorList>
    </citation>
    <scope>NUCLEOTIDE SEQUENCE [LARGE SCALE GENOMIC DNA]</scope>
</reference>
<accession>D8SKL9</accession>
<protein>
    <submittedName>
        <fullName evidence="1">Uncharacterized protein</fullName>
    </submittedName>
</protein>
<proteinExistence type="predicted"/>